<protein>
    <submittedName>
        <fullName evidence="1">Uncharacterized protein</fullName>
    </submittedName>
</protein>
<dbReference type="AlphaFoldDB" id="A0A378NSA6"/>
<proteinExistence type="predicted"/>
<gene>
    <name evidence="1" type="ORF">NCTC10571_01428</name>
</gene>
<name>A0A378NSA6_9FIRM</name>
<sequence>MEVLIDKISFKNTIIDKIHIKGDKKDIIDFFKEILLEKQNHYDYSPYIHNIPQKIPNEYTEWKNPFIYNNSPITCDNTKSI</sequence>
<evidence type="ECO:0000313" key="1">
    <source>
        <dbReference type="EMBL" id="STY71272.1"/>
    </source>
</evidence>
<reference evidence="1 2" key="1">
    <citation type="submission" date="2018-06" db="EMBL/GenBank/DDBJ databases">
        <authorList>
            <consortium name="Pathogen Informatics"/>
            <person name="Doyle S."/>
        </authorList>
    </citation>
    <scope>NUCLEOTIDE SEQUENCE [LARGE SCALE GENOMIC DNA]</scope>
    <source>
        <strain evidence="1 2">NCTC10571</strain>
    </source>
</reference>
<dbReference type="RefSeq" id="WP_115151631.1">
    <property type="nucleotide sequence ID" value="NZ_UGPP01000001.1"/>
</dbReference>
<dbReference type="EMBL" id="UGPP01000001">
    <property type="protein sequence ID" value="STY71272.1"/>
    <property type="molecule type" value="Genomic_DNA"/>
</dbReference>
<evidence type="ECO:0000313" key="2">
    <source>
        <dbReference type="Proteomes" id="UP000255234"/>
    </source>
</evidence>
<accession>A0A378NSA6</accession>
<dbReference type="Proteomes" id="UP000255234">
    <property type="component" value="Unassembled WGS sequence"/>
</dbReference>
<organism evidence="1 2">
    <name type="scientific">Megamonas hypermegale</name>
    <dbReference type="NCBI Taxonomy" id="158847"/>
    <lineage>
        <taxon>Bacteria</taxon>
        <taxon>Bacillati</taxon>
        <taxon>Bacillota</taxon>
        <taxon>Negativicutes</taxon>
        <taxon>Selenomonadales</taxon>
        <taxon>Selenomonadaceae</taxon>
        <taxon>Megamonas</taxon>
    </lineage>
</organism>